<dbReference type="InterPro" id="IPR033738">
    <property type="entry name" value="AsnB_N"/>
</dbReference>
<evidence type="ECO:0000313" key="12">
    <source>
        <dbReference type="EMBL" id="RKT79710.1"/>
    </source>
</evidence>
<dbReference type="InterPro" id="IPR001962">
    <property type="entry name" value="Asn_synthase"/>
</dbReference>
<name>A0A495XYM6_9MICO</name>
<organism evidence="12 13">
    <name type="scientific">Terracoccus luteus</name>
    <dbReference type="NCBI Taxonomy" id="53356"/>
    <lineage>
        <taxon>Bacteria</taxon>
        <taxon>Bacillati</taxon>
        <taxon>Actinomycetota</taxon>
        <taxon>Actinomycetes</taxon>
        <taxon>Micrococcales</taxon>
        <taxon>Intrasporangiaceae</taxon>
        <taxon>Terracoccus</taxon>
    </lineage>
</organism>
<protein>
    <recommendedName>
        <fullName evidence="3">asparagine synthase (glutamine-hydrolyzing)</fullName>
        <ecNumber evidence="3">6.3.5.4</ecNumber>
    </recommendedName>
</protein>
<dbReference type="Gene3D" id="3.60.20.10">
    <property type="entry name" value="Glutamine Phosphoribosylpyrophosphate, subunit 1, domain 1"/>
    <property type="match status" value="1"/>
</dbReference>
<keyword evidence="6 9" id="KW-0061">Asparagine biosynthesis</keyword>
<evidence type="ECO:0000256" key="7">
    <source>
        <dbReference type="ARBA" id="ARBA00022962"/>
    </source>
</evidence>
<dbReference type="GO" id="GO:0005829">
    <property type="term" value="C:cytosol"/>
    <property type="evidence" value="ECO:0007669"/>
    <property type="project" value="TreeGrafter"/>
</dbReference>
<evidence type="ECO:0000256" key="4">
    <source>
        <dbReference type="ARBA" id="ARBA00022741"/>
    </source>
</evidence>
<comment type="pathway">
    <text evidence="1">Amino-acid biosynthesis; L-asparagine biosynthesis; L-asparagine from L-aspartate (L-Gln route): step 1/1.</text>
</comment>
<feature type="domain" description="Glutamine amidotransferase type-2" evidence="11">
    <location>
        <begin position="2"/>
        <end position="211"/>
    </location>
</feature>
<dbReference type="InterPro" id="IPR017932">
    <property type="entry name" value="GATase_2_dom"/>
</dbReference>
<dbReference type="EC" id="6.3.5.4" evidence="3"/>
<dbReference type="PIRSF" id="PIRSF001589">
    <property type="entry name" value="Asn_synthetase_glu-h"/>
    <property type="match status" value="1"/>
</dbReference>
<evidence type="ECO:0000313" key="13">
    <source>
        <dbReference type="Proteomes" id="UP000278440"/>
    </source>
</evidence>
<comment type="catalytic activity">
    <reaction evidence="8">
        <text>L-aspartate + L-glutamine + ATP + H2O = L-asparagine + L-glutamate + AMP + diphosphate + H(+)</text>
        <dbReference type="Rhea" id="RHEA:12228"/>
        <dbReference type="ChEBI" id="CHEBI:15377"/>
        <dbReference type="ChEBI" id="CHEBI:15378"/>
        <dbReference type="ChEBI" id="CHEBI:29985"/>
        <dbReference type="ChEBI" id="CHEBI:29991"/>
        <dbReference type="ChEBI" id="CHEBI:30616"/>
        <dbReference type="ChEBI" id="CHEBI:33019"/>
        <dbReference type="ChEBI" id="CHEBI:58048"/>
        <dbReference type="ChEBI" id="CHEBI:58359"/>
        <dbReference type="ChEBI" id="CHEBI:456215"/>
        <dbReference type="EC" id="6.3.5.4"/>
    </reaction>
</comment>
<dbReference type="Pfam" id="PF13537">
    <property type="entry name" value="GATase_7"/>
    <property type="match status" value="1"/>
</dbReference>
<dbReference type="SUPFAM" id="SSF52402">
    <property type="entry name" value="Adenine nucleotide alpha hydrolases-like"/>
    <property type="match status" value="1"/>
</dbReference>
<dbReference type="CDD" id="cd00712">
    <property type="entry name" value="AsnB"/>
    <property type="match status" value="1"/>
</dbReference>
<dbReference type="GO" id="GO:0006529">
    <property type="term" value="P:asparagine biosynthetic process"/>
    <property type="evidence" value="ECO:0007669"/>
    <property type="project" value="UniProtKB-KW"/>
</dbReference>
<dbReference type="Proteomes" id="UP000278440">
    <property type="component" value="Unassembled WGS sequence"/>
</dbReference>
<dbReference type="InterPro" id="IPR051786">
    <property type="entry name" value="ASN_synthetase/amidase"/>
</dbReference>
<keyword evidence="4 10" id="KW-0547">Nucleotide-binding</keyword>
<proteinExistence type="inferred from homology"/>
<dbReference type="PANTHER" id="PTHR43284:SF1">
    <property type="entry name" value="ASPARAGINE SYNTHETASE"/>
    <property type="match status" value="1"/>
</dbReference>
<dbReference type="InterPro" id="IPR029055">
    <property type="entry name" value="Ntn_hydrolases_N"/>
</dbReference>
<gene>
    <name evidence="12" type="ORF">DFJ68_3188</name>
</gene>
<keyword evidence="5 10" id="KW-0067">ATP-binding</keyword>
<evidence type="ECO:0000256" key="9">
    <source>
        <dbReference type="PIRSR" id="PIRSR001589-1"/>
    </source>
</evidence>
<dbReference type="OrthoDB" id="9763290at2"/>
<evidence type="ECO:0000256" key="6">
    <source>
        <dbReference type="ARBA" id="ARBA00022888"/>
    </source>
</evidence>
<dbReference type="PROSITE" id="PS51278">
    <property type="entry name" value="GATASE_TYPE_2"/>
    <property type="match status" value="1"/>
</dbReference>
<dbReference type="Pfam" id="PF00733">
    <property type="entry name" value="Asn_synthase"/>
    <property type="match status" value="1"/>
</dbReference>
<dbReference type="PANTHER" id="PTHR43284">
    <property type="entry name" value="ASPARAGINE SYNTHETASE (GLUTAMINE-HYDROLYZING)"/>
    <property type="match status" value="1"/>
</dbReference>
<accession>A0A495XYM6</accession>
<keyword evidence="7 9" id="KW-0315">Glutamine amidotransferase</keyword>
<dbReference type="RefSeq" id="WP_121034559.1">
    <property type="nucleotide sequence ID" value="NZ_RBXT01000001.1"/>
</dbReference>
<sequence length="652" mass="72213">MCGIAGYLGLAPDPDLLERMGRAQAHRGPDGDGIFVDGPVGLSHRRLSVIDLDAGAQPMTTADGRYTIVYNGEVYNHAELGAELTDLGHHLRTRCDTEVVLEAFAEWGADAFDRFNGMFALAVWDAATQTLTLARDHFGIKPLHVTRTASGAWLFASEIPALLATGLVPAAPDDTTVYRYLRHRVHDDGRPTFFAGVERLLPAEVVTISPTGVERRNFSTLRDDLTRTRPAEHGTDDETVRDFRARFTDAVALRLRSDVPVGTSLSGGLDSSAVVVTIDRLLHERDGDAGRGDAGRGDAGPRTDHVTAAVGPRQSTFSAVFPGYRNDEESYVDDAVASCTRPIAAHKTRPTSDELRRDLLDFVRTQQEPVISTGPYAQYRVMRDASCAVTVMLDGQGADELLAGYVPQLVVHLRSLVRTHRWAALPALWSSRDVVGHLLATRPNPLRRRRTGVTDLLAPRFTASHREDGYRVEGDDLRSRLVHDLYVGSLPALLRYEDRNTMRFSIEGRVPFLDPNLVRAVFALPDDAVIHHGWNKRILRDSMTGRLPASIRLRRNKIGFTTPQHDWFREQSDLLRDVLTSASFAGRPYFDQPAVLAAFERWVEGSDDLDSMVFWRLVNVELWLREFIDPATDPEVTTMAATPGVTAPVPAH</sequence>
<dbReference type="AlphaFoldDB" id="A0A495XYM6"/>
<dbReference type="InterPro" id="IPR006426">
    <property type="entry name" value="Asn_synth_AEB"/>
</dbReference>
<keyword evidence="9" id="KW-0028">Amino-acid biosynthesis</keyword>
<dbReference type="GO" id="GO:0004066">
    <property type="term" value="F:asparagine synthase (glutamine-hydrolyzing) activity"/>
    <property type="evidence" value="ECO:0007669"/>
    <property type="project" value="UniProtKB-EC"/>
</dbReference>
<dbReference type="Gene3D" id="3.40.50.620">
    <property type="entry name" value="HUPs"/>
    <property type="match status" value="1"/>
</dbReference>
<reference evidence="12 13" key="1">
    <citation type="submission" date="2018-10" db="EMBL/GenBank/DDBJ databases">
        <title>Sequencing the genomes of 1000 actinobacteria strains.</title>
        <authorList>
            <person name="Klenk H.-P."/>
        </authorList>
    </citation>
    <scope>NUCLEOTIDE SEQUENCE [LARGE SCALE GENOMIC DNA]</scope>
    <source>
        <strain evidence="12 13">DSM 44267</strain>
    </source>
</reference>
<feature type="active site" description="For GATase activity" evidence="9">
    <location>
        <position position="2"/>
    </location>
</feature>
<comment type="caution">
    <text evidence="12">The sequence shown here is derived from an EMBL/GenBank/DDBJ whole genome shotgun (WGS) entry which is preliminary data.</text>
</comment>
<keyword evidence="13" id="KW-1185">Reference proteome</keyword>
<evidence type="ECO:0000259" key="11">
    <source>
        <dbReference type="PROSITE" id="PS51278"/>
    </source>
</evidence>
<evidence type="ECO:0000256" key="2">
    <source>
        <dbReference type="ARBA" id="ARBA00005752"/>
    </source>
</evidence>
<evidence type="ECO:0000256" key="10">
    <source>
        <dbReference type="PIRSR" id="PIRSR001589-2"/>
    </source>
</evidence>
<dbReference type="InterPro" id="IPR014729">
    <property type="entry name" value="Rossmann-like_a/b/a_fold"/>
</dbReference>
<dbReference type="EMBL" id="RBXT01000001">
    <property type="protein sequence ID" value="RKT79710.1"/>
    <property type="molecule type" value="Genomic_DNA"/>
</dbReference>
<dbReference type="GO" id="GO:0005524">
    <property type="term" value="F:ATP binding"/>
    <property type="evidence" value="ECO:0007669"/>
    <property type="project" value="UniProtKB-KW"/>
</dbReference>
<feature type="binding site" evidence="10">
    <location>
        <position position="96"/>
    </location>
    <ligand>
        <name>L-glutamine</name>
        <dbReference type="ChEBI" id="CHEBI:58359"/>
    </ligand>
</feature>
<comment type="similarity">
    <text evidence="2">Belongs to the asparagine synthetase family.</text>
</comment>
<dbReference type="CDD" id="cd01991">
    <property type="entry name" value="Asn_synthase_B_C"/>
    <property type="match status" value="1"/>
</dbReference>
<evidence type="ECO:0000256" key="8">
    <source>
        <dbReference type="ARBA" id="ARBA00048741"/>
    </source>
</evidence>
<evidence type="ECO:0000256" key="5">
    <source>
        <dbReference type="ARBA" id="ARBA00022840"/>
    </source>
</evidence>
<dbReference type="NCBIfam" id="TIGR01536">
    <property type="entry name" value="asn_synth_AEB"/>
    <property type="match status" value="1"/>
</dbReference>
<evidence type="ECO:0000256" key="3">
    <source>
        <dbReference type="ARBA" id="ARBA00012737"/>
    </source>
</evidence>
<dbReference type="SUPFAM" id="SSF56235">
    <property type="entry name" value="N-terminal nucleophile aminohydrolases (Ntn hydrolases)"/>
    <property type="match status" value="1"/>
</dbReference>
<evidence type="ECO:0000256" key="1">
    <source>
        <dbReference type="ARBA" id="ARBA00005187"/>
    </source>
</evidence>